<dbReference type="Pfam" id="PF00239">
    <property type="entry name" value="Resolvase"/>
    <property type="match status" value="1"/>
</dbReference>
<evidence type="ECO:0000313" key="5">
    <source>
        <dbReference type="EMBL" id="MCD2424365.1"/>
    </source>
</evidence>
<keyword evidence="2" id="KW-0233">DNA recombination</keyword>
<dbReference type="CDD" id="cd00338">
    <property type="entry name" value="Ser_Recombinase"/>
    <property type="match status" value="1"/>
</dbReference>
<dbReference type="PROSITE" id="PS51737">
    <property type="entry name" value="RECOMBINASE_DNA_BIND"/>
    <property type="match status" value="1"/>
</dbReference>
<feature type="coiled-coil region" evidence="3">
    <location>
        <begin position="388"/>
        <end position="415"/>
    </location>
</feature>
<dbReference type="SMART" id="SM00857">
    <property type="entry name" value="Resolvase"/>
    <property type="match status" value="1"/>
</dbReference>
<keyword evidence="3" id="KW-0175">Coiled coil</keyword>
<feature type="domain" description="Recombinase" evidence="4">
    <location>
        <begin position="187"/>
        <end position="294"/>
    </location>
</feature>
<dbReference type="PANTHER" id="PTHR30461">
    <property type="entry name" value="DNA-INVERTASE FROM LAMBDOID PROPHAGE"/>
    <property type="match status" value="1"/>
</dbReference>
<dbReference type="PANTHER" id="PTHR30461:SF2">
    <property type="entry name" value="SERINE RECOMBINASE PINE-RELATED"/>
    <property type="match status" value="1"/>
</dbReference>
<dbReference type="InterPro" id="IPR036162">
    <property type="entry name" value="Resolvase-like_N_sf"/>
</dbReference>
<evidence type="ECO:0000313" key="6">
    <source>
        <dbReference type="Proteomes" id="UP001199816"/>
    </source>
</evidence>
<organism evidence="5 6">
    <name type="scientific">Niabella pedocola</name>
    <dbReference type="NCBI Taxonomy" id="1752077"/>
    <lineage>
        <taxon>Bacteria</taxon>
        <taxon>Pseudomonadati</taxon>
        <taxon>Bacteroidota</taxon>
        <taxon>Chitinophagia</taxon>
        <taxon>Chitinophagales</taxon>
        <taxon>Chitinophagaceae</taxon>
        <taxon>Niabella</taxon>
    </lineage>
</organism>
<dbReference type="Gene3D" id="3.90.1750.20">
    <property type="entry name" value="Putative Large Serine Recombinase, Chain B, Domain 2"/>
    <property type="match status" value="1"/>
</dbReference>
<dbReference type="RefSeq" id="WP_231006028.1">
    <property type="nucleotide sequence ID" value="NZ_JAJNEC010000005.1"/>
</dbReference>
<dbReference type="InterPro" id="IPR038109">
    <property type="entry name" value="DNA_bind_recomb_sf"/>
</dbReference>
<keyword evidence="1" id="KW-0238">DNA-binding</keyword>
<evidence type="ECO:0000259" key="4">
    <source>
        <dbReference type="PROSITE" id="PS51737"/>
    </source>
</evidence>
<accession>A0ABS8PTG1</accession>
<proteinExistence type="predicted"/>
<evidence type="ECO:0000256" key="1">
    <source>
        <dbReference type="ARBA" id="ARBA00023125"/>
    </source>
</evidence>
<dbReference type="InterPro" id="IPR011109">
    <property type="entry name" value="DNA_bind_recombinase_dom"/>
</dbReference>
<dbReference type="Proteomes" id="UP001199816">
    <property type="component" value="Unassembled WGS sequence"/>
</dbReference>
<dbReference type="InterPro" id="IPR050639">
    <property type="entry name" value="SSR_resolvase"/>
</dbReference>
<dbReference type="Gene3D" id="3.40.50.1390">
    <property type="entry name" value="Resolvase, N-terminal catalytic domain"/>
    <property type="match status" value="1"/>
</dbReference>
<gene>
    <name evidence="5" type="ORF">LQ567_16415</name>
</gene>
<sequence length="548" mass="62939">MSNIKYFQKFVVKKEDEMLKPNLFLWSYTRVSSKDQYDKNSSVERQKEANQAYALENSYEITEEFGGTYESGKSDFTRKEFSRLIEKVRSSRKRPFGILVYKMSRFSRTGGNAIGLVNTLVEDLGVHLIEVCSGQTTITERGKINIYESLFHAHKENLEKKEIVIPSMVAAIKAGTWIGPCPTGYDQYGRKVKNEKFFSFKQRLVINNDGALLKEAWQWKISDMYSDAQIISKLEARGLKVSKQKLSQMWRNPFYCGIIINRLIDEPVKGNWEPLVSEEDFIKVQTLLEKNTSGFQHNSEEEARPLSRLLKCNVCGCFMVGYKVKQKNLHYYRCLKCNGVSVNAATTKRAKRKGANELFFDYLKKYVLPESLVPLVKMQLIKFFNFYNEGVSVNEQALKSQLDALEKKLKTLKIRNGLGEIDRETFDLTFNHLSNQISNIAKEMNTLTPKISNLEKLLSLAMEKLQKLPEIWGSGALETKRRIQKKLFPDGVYYDVKNHEYLTKRANGFLCLTSCISKGYAENKNWTSQELLEKSSEAPPAGLEPATL</sequence>
<evidence type="ECO:0000256" key="3">
    <source>
        <dbReference type="SAM" id="Coils"/>
    </source>
</evidence>
<reference evidence="5 6" key="1">
    <citation type="submission" date="2021-11" db="EMBL/GenBank/DDBJ databases">
        <title>Genomic of Niabella pedocola.</title>
        <authorList>
            <person name="Wu T."/>
        </authorList>
    </citation>
    <scope>NUCLEOTIDE SEQUENCE [LARGE SCALE GENOMIC DNA]</scope>
    <source>
        <strain evidence="5 6">JCM 31011</strain>
    </source>
</reference>
<evidence type="ECO:0000256" key="2">
    <source>
        <dbReference type="ARBA" id="ARBA00023172"/>
    </source>
</evidence>
<dbReference type="EMBL" id="JAJNEC010000005">
    <property type="protein sequence ID" value="MCD2424365.1"/>
    <property type="molecule type" value="Genomic_DNA"/>
</dbReference>
<keyword evidence="6" id="KW-1185">Reference proteome</keyword>
<dbReference type="Pfam" id="PF07508">
    <property type="entry name" value="Recombinase"/>
    <property type="match status" value="1"/>
</dbReference>
<name>A0ABS8PTG1_9BACT</name>
<comment type="caution">
    <text evidence="5">The sequence shown here is derived from an EMBL/GenBank/DDBJ whole genome shotgun (WGS) entry which is preliminary data.</text>
</comment>
<protein>
    <submittedName>
        <fullName evidence="5">Recombinase family protein</fullName>
    </submittedName>
</protein>
<dbReference type="SUPFAM" id="SSF53041">
    <property type="entry name" value="Resolvase-like"/>
    <property type="match status" value="1"/>
</dbReference>
<dbReference type="InterPro" id="IPR006119">
    <property type="entry name" value="Resolv_N"/>
</dbReference>